<evidence type="ECO:0000256" key="4">
    <source>
        <dbReference type="RuleBase" id="RU365090"/>
    </source>
</evidence>
<dbReference type="EMBL" id="SMGG01000003">
    <property type="protein sequence ID" value="TCK61527.1"/>
    <property type="molecule type" value="Genomic_DNA"/>
</dbReference>
<comment type="pathway">
    <text evidence="4">Cofactor biosynthesis; molybdopterin biosynthesis.</text>
</comment>
<dbReference type="GO" id="GO:0046872">
    <property type="term" value="F:metal ion binding"/>
    <property type="evidence" value="ECO:0007669"/>
    <property type="project" value="UniProtKB-UniRule"/>
</dbReference>
<evidence type="ECO:0000313" key="7">
    <source>
        <dbReference type="Proteomes" id="UP000294614"/>
    </source>
</evidence>
<dbReference type="SMART" id="SM00852">
    <property type="entry name" value="MoCF_biosynth"/>
    <property type="match status" value="1"/>
</dbReference>
<keyword evidence="4" id="KW-0500">Molybdenum</keyword>
<accession>A0A4R1KBQ3</accession>
<keyword evidence="4" id="KW-0808">Transferase</keyword>
<dbReference type="Gene3D" id="2.170.190.11">
    <property type="entry name" value="Molybdopterin biosynthesis moea protein, domain 3"/>
    <property type="match status" value="1"/>
</dbReference>
<dbReference type="SUPFAM" id="SSF63882">
    <property type="entry name" value="MoeA N-terminal region -like"/>
    <property type="match status" value="1"/>
</dbReference>
<gene>
    <name evidence="6" type="ORF">C8D98_0026</name>
</gene>
<proteinExistence type="inferred from homology"/>
<dbReference type="RefSeq" id="WP_132870891.1">
    <property type="nucleotide sequence ID" value="NZ_JBLJBI010000123.1"/>
</dbReference>
<keyword evidence="4" id="KW-0479">Metal-binding</keyword>
<keyword evidence="4" id="KW-0501">Molybdenum cofactor biosynthesis</keyword>
<evidence type="ECO:0000256" key="1">
    <source>
        <dbReference type="ARBA" id="ARBA00002901"/>
    </source>
</evidence>
<dbReference type="CDD" id="cd00887">
    <property type="entry name" value="MoeA"/>
    <property type="match status" value="1"/>
</dbReference>
<evidence type="ECO:0000313" key="6">
    <source>
        <dbReference type="EMBL" id="TCK61527.1"/>
    </source>
</evidence>
<dbReference type="GO" id="GO:0061599">
    <property type="term" value="F:molybdopterin molybdotransferase activity"/>
    <property type="evidence" value="ECO:0007669"/>
    <property type="project" value="UniProtKB-UniRule"/>
</dbReference>
<evidence type="ECO:0000256" key="2">
    <source>
        <dbReference type="ARBA" id="ARBA00010763"/>
    </source>
</evidence>
<reference evidence="6 7" key="1">
    <citation type="submission" date="2019-03" db="EMBL/GenBank/DDBJ databases">
        <title>Genomic Encyclopedia of Type Strains, Phase IV (KMG-IV): sequencing the most valuable type-strain genomes for metagenomic binning, comparative biology and taxonomic classification.</title>
        <authorList>
            <person name="Goeker M."/>
        </authorList>
    </citation>
    <scope>NUCLEOTIDE SEQUENCE [LARGE SCALE GENOMIC DNA]</scope>
    <source>
        <strain evidence="6 7">DSM 24984</strain>
    </source>
</reference>
<dbReference type="InterPro" id="IPR005110">
    <property type="entry name" value="MoeA_linker/N"/>
</dbReference>
<comment type="similarity">
    <text evidence="2 4">Belongs to the MoeA family.</text>
</comment>
<feature type="domain" description="MoaB/Mog" evidence="5">
    <location>
        <begin position="170"/>
        <end position="305"/>
    </location>
</feature>
<dbReference type="InterPro" id="IPR036688">
    <property type="entry name" value="MoeA_C_domain_IV_sf"/>
</dbReference>
<dbReference type="InterPro" id="IPR001453">
    <property type="entry name" value="MoaB/Mog_dom"/>
</dbReference>
<dbReference type="Gene3D" id="3.40.980.10">
    <property type="entry name" value="MoaB/Mog-like domain"/>
    <property type="match status" value="1"/>
</dbReference>
<dbReference type="UniPathway" id="UPA00344"/>
<comment type="function">
    <text evidence="1 4">Catalyzes the insertion of molybdate into adenylated molybdopterin with the concomitant release of AMP.</text>
</comment>
<dbReference type="AlphaFoldDB" id="A0A4R1KBQ3"/>
<evidence type="ECO:0000259" key="5">
    <source>
        <dbReference type="SMART" id="SM00852"/>
    </source>
</evidence>
<dbReference type="InterPro" id="IPR036425">
    <property type="entry name" value="MoaB/Mog-like_dom_sf"/>
</dbReference>
<dbReference type="GO" id="GO:0006777">
    <property type="term" value="P:Mo-molybdopterin cofactor biosynthetic process"/>
    <property type="evidence" value="ECO:0007669"/>
    <property type="project" value="UniProtKB-UniRule"/>
</dbReference>
<dbReference type="PANTHER" id="PTHR10192">
    <property type="entry name" value="MOLYBDOPTERIN BIOSYNTHESIS PROTEIN"/>
    <property type="match status" value="1"/>
</dbReference>
<dbReference type="Gene3D" id="3.90.105.10">
    <property type="entry name" value="Molybdopterin biosynthesis moea protein, domain 2"/>
    <property type="match status" value="1"/>
</dbReference>
<dbReference type="InterPro" id="IPR036135">
    <property type="entry name" value="MoeA_linker/N_sf"/>
</dbReference>
<comment type="cofactor">
    <cofactor evidence="4">
        <name>Mg(2+)</name>
        <dbReference type="ChEBI" id="CHEBI:18420"/>
    </cofactor>
</comment>
<keyword evidence="7" id="KW-1185">Reference proteome</keyword>
<keyword evidence="4" id="KW-0460">Magnesium</keyword>
<dbReference type="EC" id="2.10.1.1" evidence="4"/>
<dbReference type="InterPro" id="IPR038987">
    <property type="entry name" value="MoeA-like"/>
</dbReference>
<sequence length="382" mass="41356">MKLEEAFKTIISLIPDAKSEEVPLIAAAGRVLAADVVAEHDYPEADVSRMDGYAVGQGSEGACLVVNEISAADSYEKPLGKGECVRVATGAKVPSNTEFVVPFENAHRSGENVTYHQGEDRKKHITHAGSDIRKGDVIARKGMRVDIRMMEIFASMRIPSLPCAKAPLVGVISTGSELTEDFTKPGTVNSNFYHMAGLLRIFDVDMKYFGVVPDDEGELSKTMKQAALECDMVITFGGTGFSRYDLLKLTVLEAGGEIPVEGVRIGPGKTFRFGLLGGRPLFMFPGSPAAAIACSEVFLVQAIRKWHGLKTGCIKAVSGFTMKKKKGFSKLVRTWLRFSEDGHAIVDQGGVGFPCVSVISEEAEMMHEGELVDVWLASKMLI</sequence>
<dbReference type="PANTHER" id="PTHR10192:SF5">
    <property type="entry name" value="GEPHYRIN"/>
    <property type="match status" value="1"/>
</dbReference>
<dbReference type="OrthoDB" id="3196725at2"/>
<comment type="catalytic activity">
    <reaction evidence="3">
        <text>adenylyl-molybdopterin + molybdate = Mo-molybdopterin + AMP + H(+)</text>
        <dbReference type="Rhea" id="RHEA:35047"/>
        <dbReference type="ChEBI" id="CHEBI:15378"/>
        <dbReference type="ChEBI" id="CHEBI:36264"/>
        <dbReference type="ChEBI" id="CHEBI:62727"/>
        <dbReference type="ChEBI" id="CHEBI:71302"/>
        <dbReference type="ChEBI" id="CHEBI:456215"/>
        <dbReference type="EC" id="2.10.1.1"/>
    </reaction>
</comment>
<dbReference type="Proteomes" id="UP000294614">
    <property type="component" value="Unassembled WGS sequence"/>
</dbReference>
<organism evidence="6 7">
    <name type="scientific">Seleniivibrio woodruffii</name>
    <dbReference type="NCBI Taxonomy" id="1078050"/>
    <lineage>
        <taxon>Bacteria</taxon>
        <taxon>Pseudomonadati</taxon>
        <taxon>Deferribacterota</taxon>
        <taxon>Deferribacteres</taxon>
        <taxon>Deferribacterales</taxon>
        <taxon>Geovibrionaceae</taxon>
        <taxon>Seleniivibrio</taxon>
    </lineage>
</organism>
<dbReference type="Pfam" id="PF00994">
    <property type="entry name" value="MoCF_biosynth"/>
    <property type="match status" value="1"/>
</dbReference>
<name>A0A4R1KBQ3_9BACT</name>
<protein>
    <recommendedName>
        <fullName evidence="4">Molybdopterin molybdenumtransferase</fullName>
        <ecNumber evidence="4">2.10.1.1</ecNumber>
    </recommendedName>
</protein>
<dbReference type="GO" id="GO:0005829">
    <property type="term" value="C:cytosol"/>
    <property type="evidence" value="ECO:0007669"/>
    <property type="project" value="TreeGrafter"/>
</dbReference>
<dbReference type="Gene3D" id="2.40.340.10">
    <property type="entry name" value="MoeA, C-terminal, domain IV"/>
    <property type="match status" value="1"/>
</dbReference>
<comment type="caution">
    <text evidence="6">The sequence shown here is derived from an EMBL/GenBank/DDBJ whole genome shotgun (WGS) entry which is preliminary data.</text>
</comment>
<dbReference type="Pfam" id="PF03453">
    <property type="entry name" value="MoeA_N"/>
    <property type="match status" value="1"/>
</dbReference>
<dbReference type="SUPFAM" id="SSF53218">
    <property type="entry name" value="Molybdenum cofactor biosynthesis proteins"/>
    <property type="match status" value="1"/>
</dbReference>
<evidence type="ECO:0000256" key="3">
    <source>
        <dbReference type="ARBA" id="ARBA00047317"/>
    </source>
</evidence>